<evidence type="ECO:0000256" key="1">
    <source>
        <dbReference type="SAM" id="MobiDB-lite"/>
    </source>
</evidence>
<evidence type="ECO:0000313" key="3">
    <source>
        <dbReference type="Proteomes" id="UP000830375"/>
    </source>
</evidence>
<accession>A0ABQ8MJE1</accession>
<protein>
    <submittedName>
        <fullName evidence="2">Disease resistance protein ADR2</fullName>
    </submittedName>
</protein>
<dbReference type="EMBL" id="JACTAM010000007">
    <property type="protein sequence ID" value="KAI2662992.1"/>
    <property type="molecule type" value="Genomic_DNA"/>
</dbReference>
<sequence length="79" mass="8942">MDTAAKTSTNSSDSQSDSSGSLVRRVHTFPPEIDMFQTYKQQEIKKSKQLHDLRLSQCCSVLNLPRLGRSLKQDTSPWT</sequence>
<feature type="compositionally biased region" description="Low complexity" evidence="1">
    <location>
        <begin position="7"/>
        <end position="21"/>
    </location>
</feature>
<comment type="caution">
    <text evidence="2">The sequence shown here is derived from an EMBL/GenBank/DDBJ whole genome shotgun (WGS) entry which is preliminary data.</text>
</comment>
<organism evidence="2 3">
    <name type="scientific">Labeo rohita</name>
    <name type="common">Indian major carp</name>
    <name type="synonym">Cyprinus rohita</name>
    <dbReference type="NCBI Taxonomy" id="84645"/>
    <lineage>
        <taxon>Eukaryota</taxon>
        <taxon>Metazoa</taxon>
        <taxon>Chordata</taxon>
        <taxon>Craniata</taxon>
        <taxon>Vertebrata</taxon>
        <taxon>Euteleostomi</taxon>
        <taxon>Actinopterygii</taxon>
        <taxon>Neopterygii</taxon>
        <taxon>Teleostei</taxon>
        <taxon>Ostariophysi</taxon>
        <taxon>Cypriniformes</taxon>
        <taxon>Cyprinidae</taxon>
        <taxon>Labeoninae</taxon>
        <taxon>Labeonini</taxon>
        <taxon>Labeo</taxon>
    </lineage>
</organism>
<proteinExistence type="predicted"/>
<feature type="region of interest" description="Disordered" evidence="1">
    <location>
        <begin position="1"/>
        <end position="24"/>
    </location>
</feature>
<name>A0ABQ8MJE1_LABRO</name>
<dbReference type="Proteomes" id="UP000830375">
    <property type="component" value="Unassembled WGS sequence"/>
</dbReference>
<reference evidence="2 3" key="1">
    <citation type="submission" date="2022-01" db="EMBL/GenBank/DDBJ databases">
        <title>A high-quality chromosome-level genome assembly of rohu carp, Labeo rohita.</title>
        <authorList>
            <person name="Arick M.A. II"/>
            <person name="Hsu C.-Y."/>
            <person name="Magbanua Z."/>
            <person name="Pechanova O."/>
            <person name="Grover C."/>
            <person name="Miller E."/>
            <person name="Thrash A."/>
            <person name="Ezzel L."/>
            <person name="Alam S."/>
            <person name="Benzie J."/>
            <person name="Hamilton M."/>
            <person name="Karsi A."/>
            <person name="Lawrence M.L."/>
            <person name="Peterson D.G."/>
        </authorList>
    </citation>
    <scope>NUCLEOTIDE SEQUENCE [LARGE SCALE GENOMIC DNA]</scope>
    <source>
        <strain evidence="3">BAU-BD-2019</strain>
        <tissue evidence="2">Blood</tissue>
    </source>
</reference>
<keyword evidence="3" id="KW-1185">Reference proteome</keyword>
<evidence type="ECO:0000313" key="2">
    <source>
        <dbReference type="EMBL" id="KAI2662992.1"/>
    </source>
</evidence>
<gene>
    <name evidence="2" type="ORF">H4Q32_001998</name>
</gene>